<evidence type="ECO:0000313" key="3">
    <source>
        <dbReference type="Proteomes" id="UP000821837"/>
    </source>
</evidence>
<organism evidence="2 3">
    <name type="scientific">Rhipicephalus sanguineus</name>
    <name type="common">Brown dog tick</name>
    <name type="synonym">Ixodes sanguineus</name>
    <dbReference type="NCBI Taxonomy" id="34632"/>
    <lineage>
        <taxon>Eukaryota</taxon>
        <taxon>Metazoa</taxon>
        <taxon>Ecdysozoa</taxon>
        <taxon>Arthropoda</taxon>
        <taxon>Chelicerata</taxon>
        <taxon>Arachnida</taxon>
        <taxon>Acari</taxon>
        <taxon>Parasitiformes</taxon>
        <taxon>Ixodida</taxon>
        <taxon>Ixodoidea</taxon>
        <taxon>Ixodidae</taxon>
        <taxon>Rhipicephalinae</taxon>
        <taxon>Rhipicephalus</taxon>
        <taxon>Rhipicephalus</taxon>
    </lineage>
</organism>
<dbReference type="AlphaFoldDB" id="A0A9D4Q235"/>
<feature type="signal peptide" evidence="1">
    <location>
        <begin position="1"/>
        <end position="28"/>
    </location>
</feature>
<dbReference type="EMBL" id="JABSTV010001249">
    <property type="protein sequence ID" value="KAH7963032.1"/>
    <property type="molecule type" value="Genomic_DNA"/>
</dbReference>
<proteinExistence type="predicted"/>
<sequence length="87" mass="9387">MFQTPFRFRVQIFIGFAAWASLTGSVQAQVLAISAANEGGINSPNRLNKHPFRCEATDTFRASWPRLTAALSSPATKSTDASTSGRP</sequence>
<accession>A0A9D4Q235</accession>
<protein>
    <submittedName>
        <fullName evidence="2">Uncharacterized protein</fullName>
    </submittedName>
</protein>
<evidence type="ECO:0000313" key="2">
    <source>
        <dbReference type="EMBL" id="KAH7963032.1"/>
    </source>
</evidence>
<keyword evidence="3" id="KW-1185">Reference proteome</keyword>
<reference evidence="2" key="1">
    <citation type="journal article" date="2020" name="Cell">
        <title>Large-Scale Comparative Analyses of Tick Genomes Elucidate Their Genetic Diversity and Vector Capacities.</title>
        <authorList>
            <consortium name="Tick Genome and Microbiome Consortium (TIGMIC)"/>
            <person name="Jia N."/>
            <person name="Wang J."/>
            <person name="Shi W."/>
            <person name="Du L."/>
            <person name="Sun Y."/>
            <person name="Zhan W."/>
            <person name="Jiang J.F."/>
            <person name="Wang Q."/>
            <person name="Zhang B."/>
            <person name="Ji P."/>
            <person name="Bell-Sakyi L."/>
            <person name="Cui X.M."/>
            <person name="Yuan T.T."/>
            <person name="Jiang B.G."/>
            <person name="Yang W.F."/>
            <person name="Lam T.T."/>
            <person name="Chang Q.C."/>
            <person name="Ding S.J."/>
            <person name="Wang X.J."/>
            <person name="Zhu J.G."/>
            <person name="Ruan X.D."/>
            <person name="Zhao L."/>
            <person name="Wei J.T."/>
            <person name="Ye R.Z."/>
            <person name="Que T.C."/>
            <person name="Du C.H."/>
            <person name="Zhou Y.H."/>
            <person name="Cheng J.X."/>
            <person name="Dai P.F."/>
            <person name="Guo W.B."/>
            <person name="Han X.H."/>
            <person name="Huang E.J."/>
            <person name="Li L.F."/>
            <person name="Wei W."/>
            <person name="Gao Y.C."/>
            <person name="Liu J.Z."/>
            <person name="Shao H.Z."/>
            <person name="Wang X."/>
            <person name="Wang C.C."/>
            <person name="Yang T.C."/>
            <person name="Huo Q.B."/>
            <person name="Li W."/>
            <person name="Chen H.Y."/>
            <person name="Chen S.E."/>
            <person name="Zhou L.G."/>
            <person name="Ni X.B."/>
            <person name="Tian J.H."/>
            <person name="Sheng Y."/>
            <person name="Liu T."/>
            <person name="Pan Y.S."/>
            <person name="Xia L.Y."/>
            <person name="Li J."/>
            <person name="Zhao F."/>
            <person name="Cao W.C."/>
        </authorList>
    </citation>
    <scope>NUCLEOTIDE SEQUENCE</scope>
    <source>
        <strain evidence="2">Rsan-2018</strain>
    </source>
</reference>
<dbReference type="VEuPathDB" id="VectorBase:RSAN_054476"/>
<name>A0A9D4Q235_RHISA</name>
<keyword evidence="1" id="KW-0732">Signal</keyword>
<comment type="caution">
    <text evidence="2">The sequence shown here is derived from an EMBL/GenBank/DDBJ whole genome shotgun (WGS) entry which is preliminary data.</text>
</comment>
<evidence type="ECO:0000256" key="1">
    <source>
        <dbReference type="SAM" id="SignalP"/>
    </source>
</evidence>
<dbReference type="Proteomes" id="UP000821837">
    <property type="component" value="Chromosome 3"/>
</dbReference>
<reference evidence="2" key="2">
    <citation type="submission" date="2021-09" db="EMBL/GenBank/DDBJ databases">
        <authorList>
            <person name="Jia N."/>
            <person name="Wang J."/>
            <person name="Shi W."/>
            <person name="Du L."/>
            <person name="Sun Y."/>
            <person name="Zhan W."/>
            <person name="Jiang J."/>
            <person name="Wang Q."/>
            <person name="Zhang B."/>
            <person name="Ji P."/>
            <person name="Sakyi L.B."/>
            <person name="Cui X."/>
            <person name="Yuan T."/>
            <person name="Jiang B."/>
            <person name="Yang W."/>
            <person name="Lam T.T.-Y."/>
            <person name="Chang Q."/>
            <person name="Ding S."/>
            <person name="Wang X."/>
            <person name="Zhu J."/>
            <person name="Ruan X."/>
            <person name="Zhao L."/>
            <person name="Wei J."/>
            <person name="Que T."/>
            <person name="Du C."/>
            <person name="Cheng J."/>
            <person name="Dai P."/>
            <person name="Han X."/>
            <person name="Huang E."/>
            <person name="Gao Y."/>
            <person name="Liu J."/>
            <person name="Shao H."/>
            <person name="Ye R."/>
            <person name="Li L."/>
            <person name="Wei W."/>
            <person name="Wang X."/>
            <person name="Wang C."/>
            <person name="Huo Q."/>
            <person name="Li W."/>
            <person name="Guo W."/>
            <person name="Chen H."/>
            <person name="Chen S."/>
            <person name="Zhou L."/>
            <person name="Zhou L."/>
            <person name="Ni X."/>
            <person name="Tian J."/>
            <person name="Zhou Y."/>
            <person name="Sheng Y."/>
            <person name="Liu T."/>
            <person name="Pan Y."/>
            <person name="Xia L."/>
            <person name="Li J."/>
            <person name="Zhao F."/>
            <person name="Cao W."/>
        </authorList>
    </citation>
    <scope>NUCLEOTIDE SEQUENCE</scope>
    <source>
        <strain evidence="2">Rsan-2018</strain>
        <tissue evidence="2">Larvae</tissue>
    </source>
</reference>
<feature type="chain" id="PRO_5039621797" evidence="1">
    <location>
        <begin position="29"/>
        <end position="87"/>
    </location>
</feature>
<gene>
    <name evidence="2" type="ORF">HPB52_019321</name>
</gene>